<dbReference type="Proteomes" id="UP000199473">
    <property type="component" value="Unassembled WGS sequence"/>
</dbReference>
<keyword evidence="3" id="KW-1185">Reference proteome</keyword>
<dbReference type="InterPro" id="IPR018891">
    <property type="entry name" value="AIPR_C"/>
</dbReference>
<evidence type="ECO:0000313" key="2">
    <source>
        <dbReference type="EMBL" id="SFL05359.1"/>
    </source>
</evidence>
<sequence length="599" mass="65540">MSLNDAQRGLLETVLRADFVAHLPTLLQPKGHQQDEVKNLSRALAAFAVSALCDVSPKEAAESVVDDYDDFGVDAIYYHAPSETLYLVQGKLKSGAMFSQEEANAFVQGIRKLIAQDFAGFNNHVLTRHIAIEDAIENCSRIEVVVVHVGAGLSHHANVALQQLLDDPSHGEERFAPTVISFESAKIVGQLQQRQAYPRVDANIILQASGCRSDIRKTYIGFIAVSDLVKLHQMHGKALYAKNIRQHLGLNTDANIAIQSTLATTPDQFEHLNNGVAILADKIDPKDSRKAGKRLRLTGMSIINGAQTVASSAAFVAANPSASISAAFVHATVIQADHDAEFSKRVTKARNLQNPVSAQNFAALDDQQERLRRELAVLGYHYVYKPEGVDGTADPKRIRIEEAAQALAIIQPDPRFPVYLKKEPGQLLLVDSAPYKALFAIELTAYRLVNAVLFSRYLHGRMVREAAAKGAGYEKLTYKHGSFALGFVLAKRLERVLSGAAIINQAKLNAQFSVPFDEARQCLWDEVSRRTSYKGPLALLRTLGDAVPILRDAMITHYGLAADPAIAPLQAKMVPTDPYPQKALFDYLSAKAPQIGNIT</sequence>
<reference evidence="2 3" key="1">
    <citation type="submission" date="2016-10" db="EMBL/GenBank/DDBJ databases">
        <authorList>
            <person name="de Groot N.N."/>
        </authorList>
    </citation>
    <scope>NUCLEOTIDE SEQUENCE [LARGE SCALE GENOMIC DNA]</scope>
    <source>
        <strain evidence="2 3">DSM 19981</strain>
    </source>
</reference>
<accession>A0A1I4EJA9</accession>
<dbReference type="Pfam" id="PF10592">
    <property type="entry name" value="AIPR"/>
    <property type="match status" value="1"/>
</dbReference>
<evidence type="ECO:0000259" key="1">
    <source>
        <dbReference type="Pfam" id="PF10592"/>
    </source>
</evidence>
<dbReference type="RefSeq" id="WP_092962912.1">
    <property type="nucleotide sequence ID" value="NZ_FOSQ01000016.1"/>
</dbReference>
<dbReference type="OrthoDB" id="9806213at2"/>
<proteinExistence type="predicted"/>
<protein>
    <submittedName>
        <fullName evidence="2">AIPR protein</fullName>
    </submittedName>
</protein>
<name>A0A1I4EJA9_9PROT</name>
<organism evidence="2 3">
    <name type="scientific">Falsiroseomonas stagni DSM 19981</name>
    <dbReference type="NCBI Taxonomy" id="1123062"/>
    <lineage>
        <taxon>Bacteria</taxon>
        <taxon>Pseudomonadati</taxon>
        <taxon>Pseudomonadota</taxon>
        <taxon>Alphaproteobacteria</taxon>
        <taxon>Acetobacterales</taxon>
        <taxon>Roseomonadaceae</taxon>
        <taxon>Falsiroseomonas</taxon>
    </lineage>
</organism>
<dbReference type="AlphaFoldDB" id="A0A1I4EJA9"/>
<dbReference type="EMBL" id="FOSQ01000016">
    <property type="protein sequence ID" value="SFL05359.1"/>
    <property type="molecule type" value="Genomic_DNA"/>
</dbReference>
<feature type="domain" description="Abortive phage infection protein C-terminal" evidence="1">
    <location>
        <begin position="241"/>
        <end position="399"/>
    </location>
</feature>
<dbReference type="STRING" id="1123062.SAMN02745775_11686"/>
<gene>
    <name evidence="2" type="ORF">SAMN02745775_11686</name>
</gene>
<evidence type="ECO:0000313" key="3">
    <source>
        <dbReference type="Proteomes" id="UP000199473"/>
    </source>
</evidence>